<evidence type="ECO:0000256" key="7">
    <source>
        <dbReference type="ARBA" id="ARBA00033711"/>
    </source>
</evidence>
<name>A0A927ZLU5_9CLOT</name>
<evidence type="ECO:0000256" key="8">
    <source>
        <dbReference type="HAMAP-Rule" id="MF_00490"/>
    </source>
</evidence>
<dbReference type="GO" id="GO:0050532">
    <property type="term" value="F:2-phosphosulfolactate phosphatase activity"/>
    <property type="evidence" value="ECO:0007669"/>
    <property type="project" value="UniProtKB-UniRule"/>
</dbReference>
<keyword evidence="6 8" id="KW-0460">Magnesium</keyword>
<dbReference type="Pfam" id="PF04029">
    <property type="entry name" value="2-ph_phosp"/>
    <property type="match status" value="1"/>
</dbReference>
<evidence type="ECO:0000313" key="10">
    <source>
        <dbReference type="Proteomes" id="UP000768462"/>
    </source>
</evidence>
<organism evidence="9 10">
    <name type="scientific">Clostridium sulfidigenes</name>
    <dbReference type="NCBI Taxonomy" id="318464"/>
    <lineage>
        <taxon>Bacteria</taxon>
        <taxon>Bacillati</taxon>
        <taxon>Bacillota</taxon>
        <taxon>Clostridia</taxon>
        <taxon>Eubacteriales</taxon>
        <taxon>Clostridiaceae</taxon>
        <taxon>Clostridium</taxon>
    </lineage>
</organism>
<dbReference type="PANTHER" id="PTHR37311:SF1">
    <property type="entry name" value="2-PHOSPHOSULFOLACTATE PHOSPHATASE-RELATED"/>
    <property type="match status" value="1"/>
</dbReference>
<comment type="catalytic activity">
    <reaction evidence="7 8">
        <text>(2R)-O-phospho-3-sulfolactate + H2O = (2R)-3-sulfolactate + phosphate</text>
        <dbReference type="Rhea" id="RHEA:23416"/>
        <dbReference type="ChEBI" id="CHEBI:15377"/>
        <dbReference type="ChEBI" id="CHEBI:15597"/>
        <dbReference type="ChEBI" id="CHEBI:43474"/>
        <dbReference type="ChEBI" id="CHEBI:58738"/>
        <dbReference type="EC" id="3.1.3.71"/>
    </reaction>
</comment>
<evidence type="ECO:0000256" key="5">
    <source>
        <dbReference type="ARBA" id="ARBA00022801"/>
    </source>
</evidence>
<evidence type="ECO:0000256" key="2">
    <source>
        <dbReference type="ARBA" id="ARBA00009997"/>
    </source>
</evidence>
<dbReference type="InterPro" id="IPR005238">
    <property type="entry name" value="ComB-like"/>
</dbReference>
<reference evidence="9" key="1">
    <citation type="submission" date="2019-04" db="EMBL/GenBank/DDBJ databases">
        <title>Evolution of Biomass-Degrading Anaerobic Consortia Revealed by Metagenomics.</title>
        <authorList>
            <person name="Peng X."/>
        </authorList>
    </citation>
    <scope>NUCLEOTIDE SEQUENCE</scope>
    <source>
        <strain evidence="9">SIG254</strain>
    </source>
</reference>
<evidence type="ECO:0000256" key="1">
    <source>
        <dbReference type="ARBA" id="ARBA00001946"/>
    </source>
</evidence>
<keyword evidence="5 8" id="KW-0378">Hydrolase</keyword>
<comment type="cofactor">
    <cofactor evidence="1 8">
        <name>Mg(2+)</name>
        <dbReference type="ChEBI" id="CHEBI:18420"/>
    </cofactor>
</comment>
<comment type="similarity">
    <text evidence="2 8">Belongs to the ComB family.</text>
</comment>
<evidence type="ECO:0000256" key="4">
    <source>
        <dbReference type="ARBA" id="ARBA00021948"/>
    </source>
</evidence>
<dbReference type="FunFam" id="3.90.1560.10:FF:000001">
    <property type="entry name" value="Probable 2-phosphosulfolactate phosphatase"/>
    <property type="match status" value="1"/>
</dbReference>
<dbReference type="InterPro" id="IPR036702">
    <property type="entry name" value="ComB-like_sf"/>
</dbReference>
<proteinExistence type="inferred from homology"/>
<sequence length="238" mass="26883">MNIDVVISAQHIKPEKFKDRIVVVIDVLRATSVMVTALNNGCDKIIPVKEIEEAIDIASKDRNKYLLGGERGGIKIDKFDFSNSPLDYIEDIVKGKSLIMTTTNGTRAIKNSEEAEKIFIGALINGRVVAEKLAKLNKNVTFVNAGTDGEFSMDDFITSGYIINCLRDIMKNHCTLTDIAKTSEYVYINNPSIISFVKDALHYKRMKDLRYNEDLRYCLSKDLINIVPEYKDGEIKIY</sequence>
<dbReference type="EMBL" id="SVCM01000095">
    <property type="protein sequence ID" value="MBE6060221.1"/>
    <property type="molecule type" value="Genomic_DNA"/>
</dbReference>
<dbReference type="AlphaFoldDB" id="A0A927ZLU5"/>
<dbReference type="Proteomes" id="UP000768462">
    <property type="component" value="Unassembled WGS sequence"/>
</dbReference>
<evidence type="ECO:0000256" key="3">
    <source>
        <dbReference type="ARBA" id="ARBA00012953"/>
    </source>
</evidence>
<comment type="caution">
    <text evidence="9">The sequence shown here is derived from an EMBL/GenBank/DDBJ whole genome shotgun (WGS) entry which is preliminary data.</text>
</comment>
<dbReference type="GO" id="GO:0000287">
    <property type="term" value="F:magnesium ion binding"/>
    <property type="evidence" value="ECO:0007669"/>
    <property type="project" value="UniProtKB-UniRule"/>
</dbReference>
<dbReference type="HAMAP" id="MF_00490">
    <property type="entry name" value="ComB"/>
    <property type="match status" value="1"/>
</dbReference>
<evidence type="ECO:0000256" key="6">
    <source>
        <dbReference type="ARBA" id="ARBA00022842"/>
    </source>
</evidence>
<gene>
    <name evidence="8" type="primary">comB</name>
    <name evidence="9" type="ORF">E7215_08625</name>
</gene>
<protein>
    <recommendedName>
        <fullName evidence="4 8">Probable 2-phosphosulfolactate phosphatase</fullName>
        <ecNumber evidence="3 8">3.1.3.71</ecNumber>
    </recommendedName>
</protein>
<dbReference type="GO" id="GO:0050545">
    <property type="term" value="F:sulfopyruvate decarboxylase activity"/>
    <property type="evidence" value="ECO:0007669"/>
    <property type="project" value="TreeGrafter"/>
</dbReference>
<dbReference type="Gene3D" id="3.90.1560.10">
    <property type="entry name" value="ComB-like"/>
    <property type="match status" value="1"/>
</dbReference>
<dbReference type="SUPFAM" id="SSF142823">
    <property type="entry name" value="ComB-like"/>
    <property type="match status" value="1"/>
</dbReference>
<evidence type="ECO:0000313" key="9">
    <source>
        <dbReference type="EMBL" id="MBE6060221.1"/>
    </source>
</evidence>
<dbReference type="PANTHER" id="PTHR37311">
    <property type="entry name" value="2-PHOSPHOSULFOLACTATE PHOSPHATASE-RELATED"/>
    <property type="match status" value="1"/>
</dbReference>
<accession>A0A927ZLU5</accession>
<dbReference type="EC" id="3.1.3.71" evidence="3 8"/>